<sequence>MNLKMLKHTIIYFIAFTIIIGLTSTFVAKQFMGKNDLIGLTGSDITRMQVVLNGTDLPKDQKIAEKDKSKDDAAQDLSEEEEEDGQSKEFQKGDAGAEIKEYQTVLSQLGYLQSKPDGAFGSMTYNAILKYQEENKLEATGKLDKKTMSSLRSAKKEGGKTETSSSENGQKTNSREHTVQSGDSIYVIGEKYGIPVKDILQANNLSESSVLQLGQVIKIPEKN</sequence>
<dbReference type="PROSITE" id="PS51782">
    <property type="entry name" value="LYSM"/>
    <property type="match status" value="1"/>
</dbReference>
<name>A0AAE3HEK7_9FIRM</name>
<accession>A0AAE3HEK7</accession>
<dbReference type="Pfam" id="PF01471">
    <property type="entry name" value="PG_binding_1"/>
    <property type="match status" value="1"/>
</dbReference>
<evidence type="ECO:0000256" key="2">
    <source>
        <dbReference type="SAM" id="Phobius"/>
    </source>
</evidence>
<dbReference type="SUPFAM" id="SSF47090">
    <property type="entry name" value="PGBD-like"/>
    <property type="match status" value="1"/>
</dbReference>
<keyword evidence="2" id="KW-1133">Transmembrane helix</keyword>
<feature type="compositionally biased region" description="Polar residues" evidence="1">
    <location>
        <begin position="161"/>
        <end position="172"/>
    </location>
</feature>
<keyword evidence="5" id="KW-1185">Reference proteome</keyword>
<feature type="transmembrane region" description="Helical" evidence="2">
    <location>
        <begin position="9"/>
        <end position="28"/>
    </location>
</feature>
<dbReference type="InterPro" id="IPR002477">
    <property type="entry name" value="Peptidoglycan-bd-like"/>
</dbReference>
<evidence type="ECO:0000313" key="4">
    <source>
        <dbReference type="EMBL" id="MCR1899080.1"/>
    </source>
</evidence>
<feature type="domain" description="LysM" evidence="3">
    <location>
        <begin position="175"/>
        <end position="219"/>
    </location>
</feature>
<keyword evidence="2" id="KW-0812">Transmembrane</keyword>
<dbReference type="InterPro" id="IPR018392">
    <property type="entry name" value="LysM"/>
</dbReference>
<gene>
    <name evidence="4" type="ORF">NSA47_08805</name>
</gene>
<dbReference type="AlphaFoldDB" id="A0AAE3HEK7"/>
<keyword evidence="2" id="KW-0472">Membrane</keyword>
<evidence type="ECO:0000259" key="3">
    <source>
        <dbReference type="PROSITE" id="PS51782"/>
    </source>
</evidence>
<organism evidence="4 5">
    <name type="scientific">Irregularibacter muris</name>
    <dbReference type="NCBI Taxonomy" id="1796619"/>
    <lineage>
        <taxon>Bacteria</taxon>
        <taxon>Bacillati</taxon>
        <taxon>Bacillota</taxon>
        <taxon>Clostridia</taxon>
        <taxon>Eubacteriales</taxon>
        <taxon>Eubacteriaceae</taxon>
        <taxon>Irregularibacter</taxon>
    </lineage>
</organism>
<dbReference type="SUPFAM" id="SSF54106">
    <property type="entry name" value="LysM domain"/>
    <property type="match status" value="1"/>
</dbReference>
<dbReference type="Proteomes" id="UP001205748">
    <property type="component" value="Unassembled WGS sequence"/>
</dbReference>
<protein>
    <submittedName>
        <fullName evidence="4">Peptidoglycan-binding protein</fullName>
    </submittedName>
</protein>
<dbReference type="Pfam" id="PF01476">
    <property type="entry name" value="LysM"/>
    <property type="match status" value="1"/>
</dbReference>
<dbReference type="Gene3D" id="1.10.101.10">
    <property type="entry name" value="PGBD-like superfamily/PGBD"/>
    <property type="match status" value="1"/>
</dbReference>
<dbReference type="InterPro" id="IPR036365">
    <property type="entry name" value="PGBD-like_sf"/>
</dbReference>
<feature type="region of interest" description="Disordered" evidence="1">
    <location>
        <begin position="141"/>
        <end position="182"/>
    </location>
</feature>
<dbReference type="EMBL" id="JANKAS010000007">
    <property type="protein sequence ID" value="MCR1899080.1"/>
    <property type="molecule type" value="Genomic_DNA"/>
</dbReference>
<dbReference type="CDD" id="cd00118">
    <property type="entry name" value="LysM"/>
    <property type="match status" value="1"/>
</dbReference>
<comment type="caution">
    <text evidence="4">The sequence shown here is derived from an EMBL/GenBank/DDBJ whole genome shotgun (WGS) entry which is preliminary data.</text>
</comment>
<feature type="region of interest" description="Disordered" evidence="1">
    <location>
        <begin position="61"/>
        <end position="94"/>
    </location>
</feature>
<dbReference type="InterPro" id="IPR036779">
    <property type="entry name" value="LysM_dom_sf"/>
</dbReference>
<feature type="compositionally biased region" description="Basic and acidic residues" evidence="1">
    <location>
        <begin position="61"/>
        <end position="73"/>
    </location>
</feature>
<dbReference type="Gene3D" id="3.10.350.10">
    <property type="entry name" value="LysM domain"/>
    <property type="match status" value="1"/>
</dbReference>
<reference evidence="4" key="1">
    <citation type="submission" date="2022-07" db="EMBL/GenBank/DDBJ databases">
        <title>Enhanced cultured diversity of the mouse gut microbiota enables custom-made synthetic communities.</title>
        <authorList>
            <person name="Afrizal A."/>
        </authorList>
    </citation>
    <scope>NUCLEOTIDE SEQUENCE</scope>
    <source>
        <strain evidence="4">DSM 28593</strain>
    </source>
</reference>
<dbReference type="SMART" id="SM00257">
    <property type="entry name" value="LysM"/>
    <property type="match status" value="1"/>
</dbReference>
<feature type="compositionally biased region" description="Basic and acidic residues" evidence="1">
    <location>
        <begin position="85"/>
        <end position="94"/>
    </location>
</feature>
<evidence type="ECO:0000313" key="5">
    <source>
        <dbReference type="Proteomes" id="UP001205748"/>
    </source>
</evidence>
<dbReference type="InterPro" id="IPR036366">
    <property type="entry name" value="PGBDSf"/>
</dbReference>
<evidence type="ECO:0000256" key="1">
    <source>
        <dbReference type="SAM" id="MobiDB-lite"/>
    </source>
</evidence>
<proteinExistence type="predicted"/>